<dbReference type="Gene3D" id="3.40.190.10">
    <property type="entry name" value="Periplasmic binding protein-like II"/>
    <property type="match status" value="2"/>
</dbReference>
<feature type="region of interest" description="Disordered" evidence="3">
    <location>
        <begin position="31"/>
        <end position="52"/>
    </location>
</feature>
<sequence length="426" mass="46650">MQRVPLFIGRWKYRSAIFFIRAGASSPFRQIGGVQTSKSRQNPPSRGRSPDLRGICAEENAEGAPAGDLSARHLIPVWRSVHMKTFRLLTAVSIAALIAAPSAASAQQKTLYVAGYGGSFEKTIRDEVIPAFEKENGVKVEYVAGNSTDTLAKLQAQKGNQQIDVAIVDDGPMYQAIQLGFCGKLDGLPADLYDTARFKDDRAVAIGIVATGLMYNTKVFKEKGWAPPTSWNDLKDTKYAKQLVIPPINNTYGLEALVMLSKMNGGGETNVDSGFKIFKEQINPNVLAYEPSPGKMTELFQSGQAVIAVWGTGRVQSFANTGFPVDFVYPKEGAATLLTTACPIAKPNASPVAASFVKMLLDPKIQLVMLKDYGYGPVLKSLVIPPELGKMAPIGERAAKLYNPDWTVINEKREEWTKRWNREVER</sequence>
<evidence type="ECO:0000256" key="2">
    <source>
        <dbReference type="ARBA" id="ARBA00022764"/>
    </source>
</evidence>
<dbReference type="SUPFAM" id="SSF53850">
    <property type="entry name" value="Periplasmic binding protein-like II"/>
    <property type="match status" value="1"/>
</dbReference>
<dbReference type="CDD" id="cd13589">
    <property type="entry name" value="PBP2_polyamine_RpCGA009"/>
    <property type="match status" value="1"/>
</dbReference>
<dbReference type="Pfam" id="PF13416">
    <property type="entry name" value="SBP_bac_8"/>
    <property type="match status" value="1"/>
</dbReference>
<name>A0A4Y9KWB6_9BRAD</name>
<keyword evidence="5" id="KW-1185">Reference proteome</keyword>
<evidence type="ECO:0000256" key="1">
    <source>
        <dbReference type="ARBA" id="ARBA00022729"/>
    </source>
</evidence>
<keyword evidence="1" id="KW-0732">Signal</keyword>
<dbReference type="InterPro" id="IPR006059">
    <property type="entry name" value="SBP"/>
</dbReference>
<dbReference type="Proteomes" id="UP000298225">
    <property type="component" value="Unassembled WGS sequence"/>
</dbReference>
<reference evidence="4 5" key="1">
    <citation type="submission" date="2019-03" db="EMBL/GenBank/DDBJ databases">
        <title>Bradyrhizobium strains diversity isolated from Chamaecrista fasciculata.</title>
        <authorList>
            <person name="Urquiaga M.C.O."/>
            <person name="Hungria M."/>
            <person name="Delamuta J.R.M."/>
        </authorList>
    </citation>
    <scope>NUCLEOTIDE SEQUENCE [LARGE SCALE GENOMIC DNA]</scope>
    <source>
        <strain evidence="4 5">CNPSo 3424</strain>
    </source>
</reference>
<dbReference type="GO" id="GO:0015888">
    <property type="term" value="P:thiamine transport"/>
    <property type="evidence" value="ECO:0007669"/>
    <property type="project" value="TreeGrafter"/>
</dbReference>
<feature type="compositionally biased region" description="Polar residues" evidence="3">
    <location>
        <begin position="33"/>
        <end position="44"/>
    </location>
</feature>
<dbReference type="EMBL" id="SPQU01000014">
    <property type="protein sequence ID" value="TFV35425.1"/>
    <property type="molecule type" value="Genomic_DNA"/>
</dbReference>
<keyword evidence="2" id="KW-0574">Periplasm</keyword>
<evidence type="ECO:0000313" key="5">
    <source>
        <dbReference type="Proteomes" id="UP000298225"/>
    </source>
</evidence>
<proteinExistence type="predicted"/>
<dbReference type="AlphaFoldDB" id="A0A4Y9KWB6"/>
<dbReference type="PANTHER" id="PTHR30006">
    <property type="entry name" value="THIAMINE-BINDING PERIPLASMIC PROTEIN-RELATED"/>
    <property type="match status" value="1"/>
</dbReference>
<dbReference type="GO" id="GO:0030976">
    <property type="term" value="F:thiamine pyrophosphate binding"/>
    <property type="evidence" value="ECO:0007669"/>
    <property type="project" value="TreeGrafter"/>
</dbReference>
<dbReference type="OrthoDB" id="6529964at2"/>
<comment type="caution">
    <text evidence="4">The sequence shown here is derived from an EMBL/GenBank/DDBJ whole genome shotgun (WGS) entry which is preliminary data.</text>
</comment>
<organism evidence="4 5">
    <name type="scientific">Bradyrhizobium frederickii</name>
    <dbReference type="NCBI Taxonomy" id="2560054"/>
    <lineage>
        <taxon>Bacteria</taxon>
        <taxon>Pseudomonadati</taxon>
        <taxon>Pseudomonadota</taxon>
        <taxon>Alphaproteobacteria</taxon>
        <taxon>Hyphomicrobiales</taxon>
        <taxon>Nitrobacteraceae</taxon>
        <taxon>Bradyrhizobium</taxon>
    </lineage>
</organism>
<protein>
    <submittedName>
        <fullName evidence="4">ABC transporter substrate-binding protein</fullName>
    </submittedName>
</protein>
<dbReference type="PANTHER" id="PTHR30006:SF2">
    <property type="entry name" value="ABC TRANSPORTER SUBSTRATE-BINDING PROTEIN"/>
    <property type="match status" value="1"/>
</dbReference>
<evidence type="ECO:0000313" key="4">
    <source>
        <dbReference type="EMBL" id="TFV35425.1"/>
    </source>
</evidence>
<gene>
    <name evidence="4" type="ORF">E4K66_26325</name>
</gene>
<dbReference type="GO" id="GO:0030288">
    <property type="term" value="C:outer membrane-bounded periplasmic space"/>
    <property type="evidence" value="ECO:0007669"/>
    <property type="project" value="TreeGrafter"/>
</dbReference>
<dbReference type="GO" id="GO:0030975">
    <property type="term" value="F:thiamine binding"/>
    <property type="evidence" value="ECO:0007669"/>
    <property type="project" value="TreeGrafter"/>
</dbReference>
<evidence type="ECO:0000256" key="3">
    <source>
        <dbReference type="SAM" id="MobiDB-lite"/>
    </source>
</evidence>
<accession>A0A4Y9KWB6</accession>